<comment type="caution">
    <text evidence="1">The sequence shown here is derived from an EMBL/GenBank/DDBJ whole genome shotgun (WGS) entry which is preliminary data.</text>
</comment>
<reference evidence="1 2" key="1">
    <citation type="journal article" date="2024" name="Nat. Commun.">
        <title>Phylogenomics reveals the evolutionary origins of lichenization in chlorophyte algae.</title>
        <authorList>
            <person name="Puginier C."/>
            <person name="Libourel C."/>
            <person name="Otte J."/>
            <person name="Skaloud P."/>
            <person name="Haon M."/>
            <person name="Grisel S."/>
            <person name="Petersen M."/>
            <person name="Berrin J.G."/>
            <person name="Delaux P.M."/>
            <person name="Dal Grande F."/>
            <person name="Keller J."/>
        </authorList>
    </citation>
    <scope>NUCLEOTIDE SEQUENCE [LARGE SCALE GENOMIC DNA]</scope>
    <source>
        <strain evidence="1 2">SAG 245.80</strain>
    </source>
</reference>
<evidence type="ECO:0000313" key="2">
    <source>
        <dbReference type="Proteomes" id="UP001445335"/>
    </source>
</evidence>
<sequence>MFVFRKQESGYCLHSLCRASQQLPRQRSTTAEREALAQAEAHLQKAGVPPNARAAVRGWTVWWKGNVAYRTRQRVYCEPRVSGKDRTYTSLPDVARAFARRCLGLDGGLPGCGAC</sequence>
<protein>
    <submittedName>
        <fullName evidence="1">Uncharacterized protein</fullName>
    </submittedName>
</protein>
<organism evidence="1 2">
    <name type="scientific">Elliptochloris bilobata</name>
    <dbReference type="NCBI Taxonomy" id="381761"/>
    <lineage>
        <taxon>Eukaryota</taxon>
        <taxon>Viridiplantae</taxon>
        <taxon>Chlorophyta</taxon>
        <taxon>core chlorophytes</taxon>
        <taxon>Trebouxiophyceae</taxon>
        <taxon>Trebouxiophyceae incertae sedis</taxon>
        <taxon>Elliptochloris clade</taxon>
        <taxon>Elliptochloris</taxon>
    </lineage>
</organism>
<accession>A0AAW1RIV6</accession>
<dbReference type="EMBL" id="JALJOU010000035">
    <property type="protein sequence ID" value="KAK9833560.1"/>
    <property type="molecule type" value="Genomic_DNA"/>
</dbReference>
<gene>
    <name evidence="1" type="ORF">WJX81_006145</name>
</gene>
<proteinExistence type="predicted"/>
<dbReference type="AlphaFoldDB" id="A0AAW1RIV6"/>
<dbReference type="Proteomes" id="UP001445335">
    <property type="component" value="Unassembled WGS sequence"/>
</dbReference>
<evidence type="ECO:0000313" key="1">
    <source>
        <dbReference type="EMBL" id="KAK9833560.1"/>
    </source>
</evidence>
<keyword evidence="2" id="KW-1185">Reference proteome</keyword>
<name>A0AAW1RIV6_9CHLO</name>